<feature type="region of interest" description="Disordered" evidence="1">
    <location>
        <begin position="78"/>
        <end position="114"/>
    </location>
</feature>
<protein>
    <submittedName>
        <fullName evidence="2">Uncharacterized protein</fullName>
    </submittedName>
</protein>
<dbReference type="EMBL" id="AQGV01000015">
    <property type="protein sequence ID" value="MBE0370533.1"/>
    <property type="molecule type" value="Genomic_DNA"/>
</dbReference>
<evidence type="ECO:0000256" key="1">
    <source>
        <dbReference type="SAM" id="MobiDB-lite"/>
    </source>
</evidence>
<name>A0ABR9ELC8_9GAMM</name>
<feature type="compositionally biased region" description="Polar residues" evidence="1">
    <location>
        <begin position="99"/>
        <end position="114"/>
    </location>
</feature>
<reference evidence="2 3" key="1">
    <citation type="submission" date="2015-03" db="EMBL/GenBank/DDBJ databases">
        <title>Genome sequence of Pseudoalteromonas aurantia.</title>
        <authorList>
            <person name="Xie B.-B."/>
            <person name="Rong J.-C."/>
            <person name="Qin Q.-L."/>
            <person name="Zhang Y.-Z."/>
        </authorList>
    </citation>
    <scope>NUCLEOTIDE SEQUENCE [LARGE SCALE GENOMIC DNA]</scope>
    <source>
        <strain evidence="2 3">208</strain>
    </source>
</reference>
<accession>A0ABR9ELC8</accession>
<comment type="caution">
    <text evidence="2">The sequence shown here is derived from an EMBL/GenBank/DDBJ whole genome shotgun (WGS) entry which is preliminary data.</text>
</comment>
<dbReference type="RefSeq" id="WP_192509626.1">
    <property type="nucleotide sequence ID" value="NZ_AQGV01000015.1"/>
</dbReference>
<feature type="compositionally biased region" description="Polar residues" evidence="1">
    <location>
        <begin position="171"/>
        <end position="180"/>
    </location>
</feature>
<evidence type="ECO:0000313" key="3">
    <source>
        <dbReference type="Proteomes" id="UP000615755"/>
    </source>
</evidence>
<organism evidence="2 3">
    <name type="scientific">Pseudoalteromonas aurantia 208</name>
    <dbReference type="NCBI Taxonomy" id="1314867"/>
    <lineage>
        <taxon>Bacteria</taxon>
        <taxon>Pseudomonadati</taxon>
        <taxon>Pseudomonadota</taxon>
        <taxon>Gammaproteobacteria</taxon>
        <taxon>Alteromonadales</taxon>
        <taxon>Pseudoalteromonadaceae</taxon>
        <taxon>Pseudoalteromonas</taxon>
    </lineage>
</organism>
<gene>
    <name evidence="2" type="ORF">PAUR_b0592</name>
</gene>
<sequence length="180" mass="19440">MATPTDNKLIAKNTSTAMQNNLDQLAHAAMPAGLNDLLAGIDTMLANAQHTIDSSLQQSTALIEHSRQQLQQFEQLQEPVHSSQLGLNQGRPEHDTYTLGKTTPQPESESTGNILTPSITTQQTAALEAAQTAQQTMDDAIKQMQQQLLAQSKHYEASVAKKVASHEAHNQGPQPNQAQG</sequence>
<evidence type="ECO:0000313" key="2">
    <source>
        <dbReference type="EMBL" id="MBE0370533.1"/>
    </source>
</evidence>
<feature type="region of interest" description="Disordered" evidence="1">
    <location>
        <begin position="153"/>
        <end position="180"/>
    </location>
</feature>
<keyword evidence="3" id="KW-1185">Reference proteome</keyword>
<proteinExistence type="predicted"/>
<dbReference type="Proteomes" id="UP000615755">
    <property type="component" value="Unassembled WGS sequence"/>
</dbReference>